<evidence type="ECO:0000256" key="2">
    <source>
        <dbReference type="ARBA" id="ARBA00022723"/>
    </source>
</evidence>
<evidence type="ECO:0000256" key="1">
    <source>
        <dbReference type="ARBA" id="ARBA00009275"/>
    </source>
</evidence>
<dbReference type="PIRSF" id="PIRSF005902">
    <property type="entry name" value="DNase_TatD"/>
    <property type="match status" value="1"/>
</dbReference>
<proteinExistence type="inferred from homology"/>
<dbReference type="PROSITE" id="PS01090">
    <property type="entry name" value="TATD_2"/>
    <property type="match status" value="1"/>
</dbReference>
<keyword evidence="2 4" id="KW-0479">Metal-binding</keyword>
<dbReference type="SUPFAM" id="SSF51556">
    <property type="entry name" value="Metallo-dependent hydrolases"/>
    <property type="match status" value="1"/>
</dbReference>
<protein>
    <submittedName>
        <fullName evidence="5">TatD DNase family protein</fullName>
    </submittedName>
</protein>
<name>A0A380RVS7_FIBSU</name>
<feature type="binding site" evidence="4">
    <location>
        <position position="267"/>
    </location>
    <ligand>
        <name>a divalent metal cation</name>
        <dbReference type="ChEBI" id="CHEBI:60240"/>
        <label>1</label>
    </ligand>
</feature>
<dbReference type="GO" id="GO:0004536">
    <property type="term" value="F:DNA nuclease activity"/>
    <property type="evidence" value="ECO:0007669"/>
    <property type="project" value="InterPro"/>
</dbReference>
<evidence type="ECO:0000256" key="4">
    <source>
        <dbReference type="PIRSR" id="PIRSR005902-1"/>
    </source>
</evidence>
<gene>
    <name evidence="5" type="ORF">SAMN05661053_0750</name>
</gene>
<feature type="binding site" evidence="4">
    <location>
        <position position="215"/>
    </location>
    <ligand>
        <name>a divalent metal cation</name>
        <dbReference type="ChEBI" id="CHEBI:60240"/>
        <label>2</label>
    </ligand>
</feature>
<dbReference type="AlphaFoldDB" id="A0A380RVS7"/>
<dbReference type="CDD" id="cd01310">
    <property type="entry name" value="TatD_DNAse"/>
    <property type="match status" value="1"/>
</dbReference>
<accession>A0A380RVS7</accession>
<dbReference type="PANTHER" id="PTHR46124:SF2">
    <property type="entry name" value="D-AMINOACYL-TRNA DEACYLASE"/>
    <property type="match status" value="1"/>
</dbReference>
<comment type="similarity">
    <text evidence="1">Belongs to the metallo-dependent hydrolases superfamily. TatD-type hydrolase family.</text>
</comment>
<evidence type="ECO:0000313" key="6">
    <source>
        <dbReference type="Proteomes" id="UP000255423"/>
    </source>
</evidence>
<dbReference type="EMBL" id="UHJL01000001">
    <property type="protein sequence ID" value="SUQ19514.1"/>
    <property type="molecule type" value="Genomic_DNA"/>
</dbReference>
<evidence type="ECO:0000256" key="3">
    <source>
        <dbReference type="ARBA" id="ARBA00022801"/>
    </source>
</evidence>
<feature type="binding site" evidence="4">
    <location>
        <position position="190"/>
    </location>
    <ligand>
        <name>a divalent metal cation</name>
        <dbReference type="ChEBI" id="CHEBI:60240"/>
        <label>2</label>
    </ligand>
</feature>
<dbReference type="PROSITE" id="PS01137">
    <property type="entry name" value="TATD_1"/>
    <property type="match status" value="1"/>
</dbReference>
<dbReference type="GO" id="GO:0046872">
    <property type="term" value="F:metal ion binding"/>
    <property type="evidence" value="ECO:0007669"/>
    <property type="project" value="UniProtKB-KW"/>
</dbReference>
<sequence>MSCPPPSGHLHFIKREGDSRWSLSRTLFRGGNDNTALRIHLMFIDTHCHIDSYERHAGESFDALLERFQTASFTTERSSAKEKAAASKIAQPEAFIHVACDPADFNRARELSEKYPFVYAAYGIHPEYVETETAEDEARLLEFLAHPKCVACGEFGLDYHYGAETKAAQVKLFERHLQLGIESGKPLVLHLREADDDALAVLRTANLHDRNVHVHCFTGTPEFVEKLLQLDANIFVGFTGIVTFNNAQNVRDAAALVPLDQMLLETDAPYMAPVPFRGKPCHSGYIPFIADKLAEIKNVTVEELYHHCRENTNKCYGI</sequence>
<dbReference type="InterPro" id="IPR032466">
    <property type="entry name" value="Metal_Hydrolase"/>
</dbReference>
<dbReference type="InterPro" id="IPR015991">
    <property type="entry name" value="TatD/YcfH-like"/>
</dbReference>
<evidence type="ECO:0000313" key="5">
    <source>
        <dbReference type="EMBL" id="SUQ19514.1"/>
    </source>
</evidence>
<dbReference type="Gene3D" id="3.20.20.140">
    <property type="entry name" value="Metal-dependent hydrolases"/>
    <property type="match status" value="1"/>
</dbReference>
<dbReference type="InterPro" id="IPR018228">
    <property type="entry name" value="DNase_TatD-rel_CS"/>
</dbReference>
<dbReference type="PANTHER" id="PTHR46124">
    <property type="entry name" value="D-AMINOACYL-TRNA DEACYLASE"/>
    <property type="match status" value="1"/>
</dbReference>
<keyword evidence="3" id="KW-0378">Hydrolase</keyword>
<feature type="binding site" evidence="4">
    <location>
        <position position="154"/>
    </location>
    <ligand>
        <name>a divalent metal cation</name>
        <dbReference type="ChEBI" id="CHEBI:60240"/>
        <label>1</label>
    </ligand>
</feature>
<organism evidence="5 6">
    <name type="scientific">Fibrobacter succinogenes</name>
    <name type="common">Bacteroides succinogenes</name>
    <dbReference type="NCBI Taxonomy" id="833"/>
    <lineage>
        <taxon>Bacteria</taxon>
        <taxon>Pseudomonadati</taxon>
        <taxon>Fibrobacterota</taxon>
        <taxon>Fibrobacteria</taxon>
        <taxon>Fibrobacterales</taxon>
        <taxon>Fibrobacteraceae</taxon>
        <taxon>Fibrobacter</taxon>
    </lineage>
</organism>
<dbReference type="NCBIfam" id="TIGR00010">
    <property type="entry name" value="YchF/TatD family DNA exonuclease"/>
    <property type="match status" value="1"/>
</dbReference>
<reference evidence="5 6" key="1">
    <citation type="submission" date="2017-08" db="EMBL/GenBank/DDBJ databases">
        <authorList>
            <person name="de Groot N.N."/>
        </authorList>
    </citation>
    <scope>NUCLEOTIDE SEQUENCE [LARGE SCALE GENOMIC DNA]</scope>
    <source>
        <strain evidence="5 6">HM2</strain>
    </source>
</reference>
<dbReference type="FunFam" id="3.20.20.140:FF:000005">
    <property type="entry name" value="TatD family hydrolase"/>
    <property type="match status" value="1"/>
</dbReference>
<dbReference type="GO" id="GO:0016788">
    <property type="term" value="F:hydrolase activity, acting on ester bonds"/>
    <property type="evidence" value="ECO:0007669"/>
    <property type="project" value="InterPro"/>
</dbReference>
<dbReference type="InterPro" id="IPR001130">
    <property type="entry name" value="TatD-like"/>
</dbReference>
<dbReference type="Proteomes" id="UP000255423">
    <property type="component" value="Unassembled WGS sequence"/>
</dbReference>
<dbReference type="Pfam" id="PF01026">
    <property type="entry name" value="TatD_DNase"/>
    <property type="match status" value="1"/>
</dbReference>
<feature type="binding site" evidence="4">
    <location>
        <position position="47"/>
    </location>
    <ligand>
        <name>a divalent metal cation</name>
        <dbReference type="ChEBI" id="CHEBI:60240"/>
        <label>1</label>
    </ligand>
</feature>
<feature type="binding site" evidence="4">
    <location>
        <position position="49"/>
    </location>
    <ligand>
        <name>a divalent metal cation</name>
        <dbReference type="ChEBI" id="CHEBI:60240"/>
        <label>1</label>
    </ligand>
</feature>